<dbReference type="Proteomes" id="UP000037084">
    <property type="component" value="Unassembled WGS sequence"/>
</dbReference>
<dbReference type="AlphaFoldDB" id="A0A0L8N352"/>
<evidence type="ECO:0000313" key="1">
    <source>
        <dbReference type="EMBL" id="KOG57112.1"/>
    </source>
</evidence>
<name>A0A0L8N352_STRVG</name>
<gene>
    <name evidence="1" type="ORF">ADK75_05455</name>
</gene>
<protein>
    <submittedName>
        <fullName evidence="1">Uncharacterized protein</fullName>
    </submittedName>
</protein>
<proteinExistence type="predicted"/>
<evidence type="ECO:0000313" key="2">
    <source>
        <dbReference type="Proteomes" id="UP000037084"/>
    </source>
</evidence>
<sequence>MGLGILRGSRFKTYGRRNTGGEHVLHAAQQLLVVPQGLEKLLKVGYFGLHALELRGVLLQIGSDLPRVVTLQGRLLESFFHCDPSSGL</sequence>
<dbReference type="EMBL" id="LGUV01000022">
    <property type="protein sequence ID" value="KOG57112.1"/>
    <property type="molecule type" value="Genomic_DNA"/>
</dbReference>
<accession>A0A0L8N352</accession>
<organism evidence="1 2">
    <name type="scientific">Streptomyces virginiae</name>
    <name type="common">Streptomyces cinnamonensis</name>
    <dbReference type="NCBI Taxonomy" id="1961"/>
    <lineage>
        <taxon>Bacteria</taxon>
        <taxon>Bacillati</taxon>
        <taxon>Actinomycetota</taxon>
        <taxon>Actinomycetes</taxon>
        <taxon>Kitasatosporales</taxon>
        <taxon>Streptomycetaceae</taxon>
        <taxon>Streptomyces</taxon>
    </lineage>
</organism>
<reference evidence="2" key="1">
    <citation type="submission" date="2015-07" db="EMBL/GenBank/DDBJ databases">
        <authorList>
            <consortium name="Consortium for Microbial Forensics and Genomics (microFORGE)"/>
            <person name="Knight B.M."/>
            <person name="Roberts D.P."/>
            <person name="Lin D."/>
            <person name="Hari K."/>
            <person name="Fletcher J."/>
            <person name="Melcher U."/>
            <person name="Blagden T."/>
            <person name="Winegar R.A."/>
        </authorList>
    </citation>
    <scope>NUCLEOTIDE SEQUENCE [LARGE SCALE GENOMIC DNA]</scope>
    <source>
        <strain evidence="2">NRRL B-1447</strain>
    </source>
</reference>
<comment type="caution">
    <text evidence="1">The sequence shown here is derived from an EMBL/GenBank/DDBJ whole genome shotgun (WGS) entry which is preliminary data.</text>
</comment>